<dbReference type="EMBL" id="MUIZ01000005">
    <property type="protein sequence ID" value="OUK04071.1"/>
    <property type="molecule type" value="Genomic_DNA"/>
</dbReference>
<dbReference type="Gene3D" id="3.40.50.1000">
    <property type="entry name" value="HAD superfamily/HAD-like"/>
    <property type="match status" value="1"/>
</dbReference>
<dbReference type="InterPro" id="IPR036412">
    <property type="entry name" value="HAD-like_sf"/>
</dbReference>
<dbReference type="InterPro" id="IPR023214">
    <property type="entry name" value="HAD_sf"/>
</dbReference>
<protein>
    <submittedName>
        <fullName evidence="1">Haloacid dehalogenase</fullName>
    </submittedName>
</protein>
<organism evidence="1 2">
    <name type="scientific">Lactococcus petauri</name>
    <dbReference type="NCBI Taxonomy" id="1940789"/>
    <lineage>
        <taxon>Bacteria</taxon>
        <taxon>Bacillati</taxon>
        <taxon>Bacillota</taxon>
        <taxon>Bacilli</taxon>
        <taxon>Lactobacillales</taxon>
        <taxon>Streptococcaceae</taxon>
        <taxon>Lactococcus</taxon>
    </lineage>
</organism>
<comment type="caution">
    <text evidence="1">The sequence shown here is derived from an EMBL/GenBank/DDBJ whole genome shotgun (WGS) entry which is preliminary data.</text>
</comment>
<dbReference type="InterPro" id="IPR041492">
    <property type="entry name" value="HAD_2"/>
</dbReference>
<dbReference type="NCBIfam" id="TIGR01509">
    <property type="entry name" value="HAD-SF-IA-v3"/>
    <property type="match status" value="1"/>
</dbReference>
<dbReference type="GO" id="GO:0005829">
    <property type="term" value="C:cytosol"/>
    <property type="evidence" value="ECO:0007669"/>
    <property type="project" value="TreeGrafter"/>
</dbReference>
<dbReference type="Proteomes" id="UP000194606">
    <property type="component" value="Unassembled WGS sequence"/>
</dbReference>
<dbReference type="NCBIfam" id="TIGR01549">
    <property type="entry name" value="HAD-SF-IA-v1"/>
    <property type="match status" value="1"/>
</dbReference>
<dbReference type="PANTHER" id="PTHR43434:SF26">
    <property type="entry name" value="PYROPHOSPHATASE PPAX"/>
    <property type="match status" value="1"/>
</dbReference>
<sequence>MDAYIFDFDGTLANSGSTGILATQAAFQQFNLSIPSNETINYYTGIPIEKSFKKMAVGHTFKEEEFDELLSAFRKYYKAYEQENLTLFPQIKEVLQNLRHSGKKLYVVSSKHSTALKRNLEFLEIASYFEGVIGSDQVENYKPAPDGVLYIVKQYGLSTHQTVMIGDAIFDIQMGKAAGVQTCAVTWGAHDAAELAGQHPDFLIKQVDELLKL</sequence>
<accession>A0A252CBY3</accession>
<dbReference type="SUPFAM" id="SSF56784">
    <property type="entry name" value="HAD-like"/>
    <property type="match status" value="1"/>
</dbReference>
<dbReference type="FunFam" id="3.40.50.1000:FF:000022">
    <property type="entry name" value="Phosphoglycolate phosphatase"/>
    <property type="match status" value="1"/>
</dbReference>
<dbReference type="SFLD" id="SFLDS00003">
    <property type="entry name" value="Haloacid_Dehalogenase"/>
    <property type="match status" value="1"/>
</dbReference>
<gene>
    <name evidence="1" type="ORF">BZZ03_08370</name>
</gene>
<dbReference type="GO" id="GO:0008967">
    <property type="term" value="F:phosphoglycolate phosphatase activity"/>
    <property type="evidence" value="ECO:0007669"/>
    <property type="project" value="TreeGrafter"/>
</dbReference>
<reference evidence="1 2" key="1">
    <citation type="submission" date="2017-02" db="EMBL/GenBank/DDBJ databases">
        <authorList>
            <person name="Peterson S.W."/>
        </authorList>
    </citation>
    <scope>NUCLEOTIDE SEQUENCE [LARGE SCALE GENOMIC DNA]</scope>
    <source>
        <strain evidence="1">159469</strain>
    </source>
</reference>
<dbReference type="PANTHER" id="PTHR43434">
    <property type="entry name" value="PHOSPHOGLYCOLATE PHOSPHATASE"/>
    <property type="match status" value="1"/>
</dbReference>
<dbReference type="AlphaFoldDB" id="A0A252CBY3"/>
<dbReference type="GO" id="GO:0006281">
    <property type="term" value="P:DNA repair"/>
    <property type="evidence" value="ECO:0007669"/>
    <property type="project" value="TreeGrafter"/>
</dbReference>
<dbReference type="SFLD" id="SFLDG01135">
    <property type="entry name" value="C1.5.6:_HAD__Beta-PGM__Phospha"/>
    <property type="match status" value="1"/>
</dbReference>
<dbReference type="InterPro" id="IPR023198">
    <property type="entry name" value="PGP-like_dom2"/>
</dbReference>
<dbReference type="Gene3D" id="1.10.150.240">
    <property type="entry name" value="Putative phosphatase, domain 2"/>
    <property type="match status" value="1"/>
</dbReference>
<name>A0A252CBY3_9LACT</name>
<dbReference type="RefSeq" id="WP_061414341.1">
    <property type="nucleotide sequence ID" value="NZ_JAQCOK010000005.1"/>
</dbReference>
<evidence type="ECO:0000313" key="1">
    <source>
        <dbReference type="EMBL" id="OUK04071.1"/>
    </source>
</evidence>
<dbReference type="InterPro" id="IPR006439">
    <property type="entry name" value="HAD-SF_hydro_IA"/>
</dbReference>
<dbReference type="Pfam" id="PF13419">
    <property type="entry name" value="HAD_2"/>
    <property type="match status" value="1"/>
</dbReference>
<dbReference type="InterPro" id="IPR050155">
    <property type="entry name" value="HAD-like_hydrolase_sf"/>
</dbReference>
<proteinExistence type="predicted"/>
<dbReference type="SFLD" id="SFLDG01129">
    <property type="entry name" value="C1.5:_HAD__Beta-PGM__Phosphata"/>
    <property type="match status" value="1"/>
</dbReference>
<evidence type="ECO:0000313" key="2">
    <source>
        <dbReference type="Proteomes" id="UP000194606"/>
    </source>
</evidence>